<comment type="similarity">
    <text evidence="1">Belongs to the YciI family.</text>
</comment>
<accession>A0A9W6WD52</accession>
<dbReference type="InterPro" id="IPR005545">
    <property type="entry name" value="YCII"/>
</dbReference>
<gene>
    <name evidence="3" type="ORF">Afil01_65650</name>
</gene>
<dbReference type="AlphaFoldDB" id="A0A9W6WD52"/>
<dbReference type="Pfam" id="PF03795">
    <property type="entry name" value="YCII"/>
    <property type="match status" value="1"/>
</dbReference>
<dbReference type="Proteomes" id="UP001165079">
    <property type="component" value="Unassembled WGS sequence"/>
</dbReference>
<evidence type="ECO:0000256" key="1">
    <source>
        <dbReference type="ARBA" id="ARBA00007689"/>
    </source>
</evidence>
<comment type="caution">
    <text evidence="3">The sequence shown here is derived from an EMBL/GenBank/DDBJ whole genome shotgun (WGS) entry which is preliminary data.</text>
</comment>
<dbReference type="RefSeq" id="WP_285667313.1">
    <property type="nucleotide sequence ID" value="NZ_BSTX01000007.1"/>
</dbReference>
<protein>
    <recommendedName>
        <fullName evidence="2">YCII-related domain-containing protein</fullName>
    </recommendedName>
</protein>
<dbReference type="InterPro" id="IPR011008">
    <property type="entry name" value="Dimeric_a/b-barrel"/>
</dbReference>
<dbReference type="PANTHER" id="PTHR35174:SF3">
    <property type="entry name" value="BLL7171 PROTEIN"/>
    <property type="match status" value="1"/>
</dbReference>
<reference evidence="3" key="1">
    <citation type="submission" date="2023-03" db="EMBL/GenBank/DDBJ databases">
        <title>Actinorhabdospora filicis NBRC 111898.</title>
        <authorList>
            <person name="Ichikawa N."/>
            <person name="Sato H."/>
            <person name="Tonouchi N."/>
        </authorList>
    </citation>
    <scope>NUCLEOTIDE SEQUENCE</scope>
    <source>
        <strain evidence="3">NBRC 111898</strain>
    </source>
</reference>
<sequence>MKYLLAMYHPEGPTPEPEALDVIMRRLGELEDEIRAQDGWIFGSGLHPASSATVLRARDGGVVMTDGPYIEGKEHLGGFSIVEAPDLDVALDWARRQAEITGLPIEVRPFFG</sequence>
<evidence type="ECO:0000313" key="4">
    <source>
        <dbReference type="Proteomes" id="UP001165079"/>
    </source>
</evidence>
<dbReference type="PANTHER" id="PTHR35174">
    <property type="entry name" value="BLL7171 PROTEIN-RELATED"/>
    <property type="match status" value="1"/>
</dbReference>
<dbReference type="Gene3D" id="3.30.70.1060">
    <property type="entry name" value="Dimeric alpha+beta barrel"/>
    <property type="match status" value="1"/>
</dbReference>
<name>A0A9W6WD52_9ACTN</name>
<dbReference type="EMBL" id="BSTX01000007">
    <property type="protein sequence ID" value="GLZ81758.1"/>
    <property type="molecule type" value="Genomic_DNA"/>
</dbReference>
<dbReference type="SUPFAM" id="SSF54909">
    <property type="entry name" value="Dimeric alpha+beta barrel"/>
    <property type="match status" value="1"/>
</dbReference>
<feature type="domain" description="YCII-related" evidence="2">
    <location>
        <begin position="1"/>
        <end position="100"/>
    </location>
</feature>
<evidence type="ECO:0000259" key="2">
    <source>
        <dbReference type="Pfam" id="PF03795"/>
    </source>
</evidence>
<proteinExistence type="inferred from homology"/>
<keyword evidence="4" id="KW-1185">Reference proteome</keyword>
<evidence type="ECO:0000313" key="3">
    <source>
        <dbReference type="EMBL" id="GLZ81758.1"/>
    </source>
</evidence>
<organism evidence="3 4">
    <name type="scientific">Actinorhabdospora filicis</name>
    <dbReference type="NCBI Taxonomy" id="1785913"/>
    <lineage>
        <taxon>Bacteria</taxon>
        <taxon>Bacillati</taxon>
        <taxon>Actinomycetota</taxon>
        <taxon>Actinomycetes</taxon>
        <taxon>Micromonosporales</taxon>
        <taxon>Micromonosporaceae</taxon>
        <taxon>Actinorhabdospora</taxon>
    </lineage>
</organism>